<gene>
    <name evidence="4" type="ORF">K933_09242</name>
</gene>
<feature type="transmembrane region" description="Helical" evidence="2">
    <location>
        <begin position="193"/>
        <end position="216"/>
    </location>
</feature>
<feature type="transmembrane region" description="Helical" evidence="2">
    <location>
        <begin position="253"/>
        <end position="281"/>
    </location>
</feature>
<comment type="caution">
    <text evidence="4">The sequence shown here is derived from an EMBL/GenBank/DDBJ whole genome shotgun (WGS) entry which is preliminary data.</text>
</comment>
<reference evidence="4 5" key="1">
    <citation type="journal article" date="2013" name="Genome Announc.">
        <title>Draft Genome Sequence of 'Candidatus Halobonum tyrrellensis' Strain G22, Isolated from the Hypersaline Waters of Lake Tyrrell, Australia.</title>
        <authorList>
            <person name="Ugalde J.A."/>
            <person name="Narasingarao P."/>
            <person name="Kuo S."/>
            <person name="Podell S."/>
            <person name="Allen E.E."/>
        </authorList>
    </citation>
    <scope>NUCLEOTIDE SEQUENCE [LARGE SCALE GENOMIC DNA]</scope>
    <source>
        <strain evidence="4 5">G22</strain>
    </source>
</reference>
<evidence type="ECO:0000256" key="1">
    <source>
        <dbReference type="SAM" id="MobiDB-lite"/>
    </source>
</evidence>
<dbReference type="AlphaFoldDB" id="V4GT99"/>
<sequence length="297" mass="30069">MTDWTAFAAITGVVLALLLALARLSTSTSTPTASDAAADIDAEATSDVDPGGRRADGTRRPTSDAAGSESAAQRESARNPPPDPAVGVGARAVPTEDAYAPADLPPGALLLNVLLSQGLFATLLVFAAWWTRLPATALGLDPAVSPRLLAAGVGLGVALWVGNYLAGRLGERAGVDAAEGFRAALAPDSAREWALLLFAVLPLVALFEEFLFRAALVGALSAGFPVSPWLLAVGSSVAFALGHGAQGRVGMAVTGVLGFALAAGFVLTGSLAVVVVAHYLVNALEFVVHERPSAGEG</sequence>
<dbReference type="eggNOG" id="arCOG02770">
    <property type="taxonomic scope" value="Archaea"/>
</dbReference>
<feature type="transmembrane region" description="Helical" evidence="2">
    <location>
        <begin position="149"/>
        <end position="166"/>
    </location>
</feature>
<dbReference type="STRING" id="1324957.K933_09242"/>
<keyword evidence="2" id="KW-1133">Transmembrane helix</keyword>
<evidence type="ECO:0000313" key="5">
    <source>
        <dbReference type="Proteomes" id="UP000017840"/>
    </source>
</evidence>
<keyword evidence="2" id="KW-0472">Membrane</keyword>
<dbReference type="InterPro" id="IPR003675">
    <property type="entry name" value="Rce1/LyrA-like_dom"/>
</dbReference>
<feature type="compositionally biased region" description="Basic and acidic residues" evidence="1">
    <location>
        <begin position="50"/>
        <end position="62"/>
    </location>
</feature>
<evidence type="ECO:0000256" key="2">
    <source>
        <dbReference type="SAM" id="Phobius"/>
    </source>
</evidence>
<feature type="transmembrane region" description="Helical" evidence="2">
    <location>
        <begin position="6"/>
        <end position="24"/>
    </location>
</feature>
<name>V4GT99_9EURY</name>
<accession>V4GT99</accession>
<protein>
    <recommendedName>
        <fullName evidence="3">CAAX prenyl protease 2/Lysostaphin resistance protein A-like domain-containing protein</fullName>
    </recommendedName>
</protein>
<proteinExistence type="predicted"/>
<evidence type="ECO:0000259" key="3">
    <source>
        <dbReference type="Pfam" id="PF02517"/>
    </source>
</evidence>
<feature type="transmembrane region" description="Helical" evidence="2">
    <location>
        <begin position="109"/>
        <end position="129"/>
    </location>
</feature>
<dbReference type="OrthoDB" id="214851at2157"/>
<feature type="transmembrane region" description="Helical" evidence="2">
    <location>
        <begin position="222"/>
        <end position="241"/>
    </location>
</feature>
<dbReference type="Pfam" id="PF02517">
    <property type="entry name" value="Rce1-like"/>
    <property type="match status" value="1"/>
</dbReference>
<evidence type="ECO:0000313" key="4">
    <source>
        <dbReference type="EMBL" id="ESP88296.1"/>
    </source>
</evidence>
<feature type="region of interest" description="Disordered" evidence="1">
    <location>
        <begin position="30"/>
        <end position="89"/>
    </location>
</feature>
<dbReference type="GO" id="GO:0004175">
    <property type="term" value="F:endopeptidase activity"/>
    <property type="evidence" value="ECO:0007669"/>
    <property type="project" value="UniProtKB-ARBA"/>
</dbReference>
<keyword evidence="2" id="KW-0812">Transmembrane</keyword>
<keyword evidence="5" id="KW-1185">Reference proteome</keyword>
<organism evidence="4 5">
    <name type="scientific">Candidatus Halobonum tyrrellensis G22</name>
    <dbReference type="NCBI Taxonomy" id="1324957"/>
    <lineage>
        <taxon>Archaea</taxon>
        <taxon>Methanobacteriati</taxon>
        <taxon>Methanobacteriota</taxon>
        <taxon>Stenosarchaea group</taxon>
        <taxon>Halobacteria</taxon>
        <taxon>Halobacteriales</taxon>
        <taxon>Haloferacaceae</taxon>
        <taxon>Candidatus Halobonum</taxon>
    </lineage>
</organism>
<dbReference type="GO" id="GO:0080120">
    <property type="term" value="P:CAAX-box protein maturation"/>
    <property type="evidence" value="ECO:0007669"/>
    <property type="project" value="UniProtKB-ARBA"/>
</dbReference>
<dbReference type="Proteomes" id="UP000017840">
    <property type="component" value="Unassembled WGS sequence"/>
</dbReference>
<feature type="domain" description="CAAX prenyl protease 2/Lysostaphin resistance protein A-like" evidence="3">
    <location>
        <begin position="193"/>
        <end position="284"/>
    </location>
</feature>
<dbReference type="EMBL" id="ASGZ01000029">
    <property type="protein sequence ID" value="ESP88296.1"/>
    <property type="molecule type" value="Genomic_DNA"/>
</dbReference>
<dbReference type="RefSeq" id="WP_023394433.1">
    <property type="nucleotide sequence ID" value="NZ_ASGZ01000029.1"/>
</dbReference>